<protein>
    <submittedName>
        <fullName evidence="2">Retrotransposon protein putative Ty1-copia subclass</fullName>
    </submittedName>
</protein>
<comment type="caution">
    <text evidence="2">The sequence shown here is derived from an EMBL/GenBank/DDBJ whole genome shotgun (WGS) entry which is preliminary data.</text>
</comment>
<dbReference type="InterPro" id="IPR013103">
    <property type="entry name" value="RVT_2"/>
</dbReference>
<evidence type="ECO:0000313" key="2">
    <source>
        <dbReference type="EMBL" id="MCI83009.1"/>
    </source>
</evidence>
<proteinExistence type="predicted"/>
<dbReference type="Pfam" id="PF07727">
    <property type="entry name" value="RVT_2"/>
    <property type="match status" value="1"/>
</dbReference>
<organism evidence="2 3">
    <name type="scientific">Trifolium medium</name>
    <dbReference type="NCBI Taxonomy" id="97028"/>
    <lineage>
        <taxon>Eukaryota</taxon>
        <taxon>Viridiplantae</taxon>
        <taxon>Streptophyta</taxon>
        <taxon>Embryophyta</taxon>
        <taxon>Tracheophyta</taxon>
        <taxon>Spermatophyta</taxon>
        <taxon>Magnoliopsida</taxon>
        <taxon>eudicotyledons</taxon>
        <taxon>Gunneridae</taxon>
        <taxon>Pentapetalae</taxon>
        <taxon>rosids</taxon>
        <taxon>fabids</taxon>
        <taxon>Fabales</taxon>
        <taxon>Fabaceae</taxon>
        <taxon>Papilionoideae</taxon>
        <taxon>50 kb inversion clade</taxon>
        <taxon>NPAAA clade</taxon>
        <taxon>Hologalegina</taxon>
        <taxon>IRL clade</taxon>
        <taxon>Trifolieae</taxon>
        <taxon>Trifolium</taxon>
    </lineage>
</organism>
<accession>A0A392V6W6</accession>
<dbReference type="AlphaFoldDB" id="A0A392V6W6"/>
<reference evidence="2 3" key="1">
    <citation type="journal article" date="2018" name="Front. Plant Sci.">
        <title>Red Clover (Trifolium pratense) and Zigzag Clover (T. medium) - A Picture of Genomic Similarities and Differences.</title>
        <authorList>
            <person name="Dluhosova J."/>
            <person name="Istvanek J."/>
            <person name="Nedelnik J."/>
            <person name="Repkova J."/>
        </authorList>
    </citation>
    <scope>NUCLEOTIDE SEQUENCE [LARGE SCALE GENOMIC DNA]</scope>
    <source>
        <strain evidence="3">cv. 10/8</strain>
        <tissue evidence="2">Leaf</tissue>
    </source>
</reference>
<name>A0A392V6W6_9FABA</name>
<feature type="non-terminal residue" evidence="2">
    <location>
        <position position="1"/>
    </location>
</feature>
<dbReference type="Proteomes" id="UP000265520">
    <property type="component" value="Unassembled WGS sequence"/>
</dbReference>
<sequence length="59" mass="6776">VELPPHKKAISVKWVFKVKKNQDGKIVKHKARLVAKGFLQQEGIDYTEVYAPIARMETI</sequence>
<evidence type="ECO:0000259" key="1">
    <source>
        <dbReference type="Pfam" id="PF07727"/>
    </source>
</evidence>
<dbReference type="EMBL" id="LXQA011056542">
    <property type="protein sequence ID" value="MCI83009.1"/>
    <property type="molecule type" value="Genomic_DNA"/>
</dbReference>
<keyword evidence="3" id="KW-1185">Reference proteome</keyword>
<feature type="domain" description="Reverse transcriptase Ty1/copia-type" evidence="1">
    <location>
        <begin position="1"/>
        <end position="59"/>
    </location>
</feature>
<feature type="non-terminal residue" evidence="2">
    <location>
        <position position="59"/>
    </location>
</feature>
<evidence type="ECO:0000313" key="3">
    <source>
        <dbReference type="Proteomes" id="UP000265520"/>
    </source>
</evidence>